<name>A0A0N0ZSM2_CHRID</name>
<proteinExistence type="predicted"/>
<reference evidence="3" key="2">
    <citation type="submission" date="2015-09" db="EMBL/GenBank/DDBJ databases">
        <title>Draft genome sequence of a multidrug-resistant Chryseobacterium indologenes isolate from Malaysia.</title>
        <authorList>
            <person name="Yu C.Y."/>
            <person name="Ang G.Y."/>
            <person name="Chan K.-G."/>
        </authorList>
    </citation>
    <scope>NUCLEOTIDE SEQUENCE [LARGE SCALE GENOMIC DNA]</scope>
    <source>
        <strain evidence="3">CI_885</strain>
    </source>
</reference>
<evidence type="ECO:0000313" key="3">
    <source>
        <dbReference type="Proteomes" id="UP000037953"/>
    </source>
</evidence>
<feature type="transmembrane region" description="Helical" evidence="1">
    <location>
        <begin position="6"/>
        <end position="25"/>
    </location>
</feature>
<evidence type="ECO:0000256" key="1">
    <source>
        <dbReference type="SAM" id="Phobius"/>
    </source>
</evidence>
<comment type="caution">
    <text evidence="2">The sequence shown here is derived from an EMBL/GenBank/DDBJ whole genome shotgun (WGS) entry which is preliminary data.</text>
</comment>
<dbReference type="Proteomes" id="UP000037953">
    <property type="component" value="Unassembled WGS sequence"/>
</dbReference>
<keyword evidence="1" id="KW-0812">Transmembrane</keyword>
<organism evidence="2 3">
    <name type="scientific">Chryseobacterium indologenes</name>
    <name type="common">Flavobacterium indologenes</name>
    <dbReference type="NCBI Taxonomy" id="253"/>
    <lineage>
        <taxon>Bacteria</taxon>
        <taxon>Pseudomonadati</taxon>
        <taxon>Bacteroidota</taxon>
        <taxon>Flavobacteriia</taxon>
        <taxon>Flavobacteriales</taxon>
        <taxon>Weeksellaceae</taxon>
        <taxon>Chryseobacterium group</taxon>
        <taxon>Chryseobacterium</taxon>
    </lineage>
</organism>
<gene>
    <name evidence="2" type="ORF">AOB46_19775</name>
</gene>
<accession>A0A0N0ZSM2</accession>
<protein>
    <submittedName>
        <fullName evidence="2">Uncharacterized protein</fullName>
    </submittedName>
</protein>
<dbReference type="EMBL" id="LJOD01000018">
    <property type="protein sequence ID" value="KPE49416.1"/>
    <property type="molecule type" value="Genomic_DNA"/>
</dbReference>
<dbReference type="RefSeq" id="WP_062702621.1">
    <property type="nucleotide sequence ID" value="NZ_LJOD01000018.1"/>
</dbReference>
<reference evidence="2 3" key="1">
    <citation type="journal article" date="2015" name="Genom Data">
        <title>Draft genome sequence of a multidrug-resistant Chryseobacterium indologenes isolate from Malaysia.</title>
        <authorList>
            <person name="Yu C.Y."/>
            <person name="Ang G.Y."/>
            <person name="Cheng H.J."/>
            <person name="Cheong Y.M."/>
            <person name="Yin W.F."/>
            <person name="Chan K.G."/>
        </authorList>
    </citation>
    <scope>NUCLEOTIDE SEQUENCE [LARGE SCALE GENOMIC DNA]</scope>
    <source>
        <strain evidence="2 3">CI_885</strain>
    </source>
</reference>
<sequence>MNKKIIILNVITILLVTAGYIFGIYCINYPMKFDILRMIKDSEIQYLPVIFAATALVTYLISSLDIKNLSFKNKFLRIFPVLNLPVLSFFMYMAITGFTENKRELIKRENYYIQKAGKDIKNDQVSREYGNGFFIPMYDQKTMSNIDSIRKKYGIMSKTSSCVFDDMDHKAREKYSELTESYLKKRNGKGWEERMNQEIEGLKKAKNSENK</sequence>
<evidence type="ECO:0000313" key="2">
    <source>
        <dbReference type="EMBL" id="KPE49416.1"/>
    </source>
</evidence>
<feature type="transmembrane region" description="Helical" evidence="1">
    <location>
        <begin position="46"/>
        <end position="66"/>
    </location>
</feature>
<dbReference type="PATRIC" id="fig|253.9.peg.1928"/>
<keyword evidence="1" id="KW-1133">Transmembrane helix</keyword>
<feature type="transmembrane region" description="Helical" evidence="1">
    <location>
        <begin position="78"/>
        <end position="98"/>
    </location>
</feature>
<dbReference type="AlphaFoldDB" id="A0A0N0ZSM2"/>
<keyword evidence="1" id="KW-0472">Membrane</keyword>
<dbReference type="OrthoDB" id="1350491at2"/>